<dbReference type="PANTHER" id="PTHR46953:SF1">
    <property type="entry name" value="G-PROTEIN COUPLED RECEPTOR MTH-LIKE 1-RELATED"/>
    <property type="match status" value="1"/>
</dbReference>
<dbReference type="EMBL" id="JARAKH010000032">
    <property type="protein sequence ID" value="KAK8385718.1"/>
    <property type="molecule type" value="Genomic_DNA"/>
</dbReference>
<feature type="transmembrane region" description="Helical" evidence="8">
    <location>
        <begin position="286"/>
        <end position="308"/>
    </location>
</feature>
<evidence type="ECO:0000256" key="8">
    <source>
        <dbReference type="SAM" id="Phobius"/>
    </source>
</evidence>
<evidence type="ECO:0000256" key="1">
    <source>
        <dbReference type="ARBA" id="ARBA00004141"/>
    </source>
</evidence>
<comment type="subcellular location">
    <subcellularLocation>
        <location evidence="1">Membrane</location>
        <topology evidence="1">Multi-pass membrane protein</topology>
    </subcellularLocation>
</comment>
<evidence type="ECO:0000256" key="5">
    <source>
        <dbReference type="ARBA" id="ARBA00023040"/>
    </source>
</evidence>
<name>A0AAW0TEK9_SCYPA</name>
<dbReference type="GO" id="GO:0004930">
    <property type="term" value="F:G protein-coupled receptor activity"/>
    <property type="evidence" value="ECO:0007669"/>
    <property type="project" value="UniProtKB-KW"/>
</dbReference>
<dbReference type="GO" id="GO:0007166">
    <property type="term" value="P:cell surface receptor signaling pathway"/>
    <property type="evidence" value="ECO:0007669"/>
    <property type="project" value="InterPro"/>
</dbReference>
<evidence type="ECO:0000256" key="2">
    <source>
        <dbReference type="ARBA" id="ARBA00008979"/>
    </source>
</evidence>
<keyword evidence="4 8" id="KW-1133">Transmembrane helix</keyword>
<evidence type="ECO:0000256" key="3">
    <source>
        <dbReference type="ARBA" id="ARBA00022692"/>
    </source>
</evidence>
<evidence type="ECO:0000259" key="9">
    <source>
        <dbReference type="PROSITE" id="PS50261"/>
    </source>
</evidence>
<dbReference type="Gene3D" id="1.20.1070.10">
    <property type="entry name" value="Rhodopsin 7-helix transmembrane proteins"/>
    <property type="match status" value="1"/>
</dbReference>
<dbReference type="PANTHER" id="PTHR46953">
    <property type="entry name" value="G-PROTEIN COUPLED RECEPTOR MTH-LIKE 1-RELATED"/>
    <property type="match status" value="1"/>
</dbReference>
<dbReference type="CDD" id="cd15039">
    <property type="entry name" value="7tmB3_Methuselah-like"/>
    <property type="match status" value="1"/>
</dbReference>
<protein>
    <recommendedName>
        <fullName evidence="9">G-protein coupled receptors family 2 profile 2 domain-containing protein</fullName>
    </recommendedName>
</protein>
<feature type="transmembrane region" description="Helical" evidence="8">
    <location>
        <begin position="216"/>
        <end position="237"/>
    </location>
</feature>
<feature type="domain" description="G-protein coupled receptors family 2 profile 2" evidence="9">
    <location>
        <begin position="213"/>
        <end position="471"/>
    </location>
</feature>
<keyword evidence="3 8" id="KW-0812">Transmembrane</keyword>
<evidence type="ECO:0000256" key="7">
    <source>
        <dbReference type="SAM" id="MobiDB-lite"/>
    </source>
</evidence>
<comment type="similarity">
    <text evidence="2">Belongs to the G-protein coupled receptor 2 family. Mth subfamily.</text>
</comment>
<dbReference type="InterPro" id="IPR052808">
    <property type="entry name" value="GPCR_Mth-like"/>
</dbReference>
<keyword evidence="6 8" id="KW-0472">Membrane</keyword>
<dbReference type="InterPro" id="IPR036272">
    <property type="entry name" value="Methuselah_N_sf"/>
</dbReference>
<reference evidence="10 11" key="1">
    <citation type="submission" date="2023-03" db="EMBL/GenBank/DDBJ databases">
        <title>High-quality genome of Scylla paramamosain provides insights in environmental adaptation.</title>
        <authorList>
            <person name="Zhang L."/>
        </authorList>
    </citation>
    <scope>NUCLEOTIDE SEQUENCE [LARGE SCALE GENOMIC DNA]</scope>
    <source>
        <strain evidence="10">LZ_2023a</strain>
        <tissue evidence="10">Muscle</tissue>
    </source>
</reference>
<dbReference type="GO" id="GO:0016020">
    <property type="term" value="C:membrane"/>
    <property type="evidence" value="ECO:0007669"/>
    <property type="project" value="UniProtKB-SubCell"/>
</dbReference>
<feature type="compositionally biased region" description="Polar residues" evidence="7">
    <location>
        <begin position="23"/>
        <end position="33"/>
    </location>
</feature>
<keyword evidence="5" id="KW-0675">Receptor</keyword>
<dbReference type="SUPFAM" id="SSF63877">
    <property type="entry name" value="Methuselah ectodomain"/>
    <property type="match status" value="1"/>
</dbReference>
<feature type="transmembrane region" description="Helical" evidence="8">
    <location>
        <begin position="320"/>
        <end position="343"/>
    </location>
</feature>
<dbReference type="Proteomes" id="UP001487740">
    <property type="component" value="Unassembled WGS sequence"/>
</dbReference>
<dbReference type="InterPro" id="IPR017981">
    <property type="entry name" value="GPCR_2-like_7TM"/>
</dbReference>
<evidence type="ECO:0000256" key="6">
    <source>
        <dbReference type="ARBA" id="ARBA00023136"/>
    </source>
</evidence>
<dbReference type="AlphaFoldDB" id="A0AAW0TEK9"/>
<dbReference type="InterPro" id="IPR000832">
    <property type="entry name" value="GPCR_2_secretin-like"/>
</dbReference>
<evidence type="ECO:0000256" key="4">
    <source>
        <dbReference type="ARBA" id="ARBA00022989"/>
    </source>
</evidence>
<proteinExistence type="inferred from homology"/>
<comment type="caution">
    <text evidence="10">The sequence shown here is derived from an EMBL/GenBank/DDBJ whole genome shotgun (WGS) entry which is preliminary data.</text>
</comment>
<gene>
    <name evidence="10" type="ORF">O3P69_016474</name>
</gene>
<sequence>MKEVTEQDGPPGDATKAAHMKTPSVNSNTEKANKNISVTIQQNTAMKPRPGNLLLSLLLLALLKATGSDQSSDREVLQQVLQETTEDDAPAYYNVTVPSCCALGMTFNMSYMECEPAVNTIPIRFHYEDGQPVEYKFAYQVEVGFLKCPSYSLQPEADPGDTFYLLPDGKLKLEATGDMLSLGEFCLLATEEEMHALVCFSDKRDSNFEQVIFKQLYPVGLIISAVFLGATLLVYCLVVELRDLLGCCLMCSVLALCVAQIFTVITQKASQYLSPTACVTVGIMMHFWYLSAFLWLNVICFNVFLTVCRKNYLQKGHSTNRWFLVYSCYAWGLSLIVCLLAVARDFSSGLQNSFLPKPNFGQSRCWFSGDDALIIFFYGPTSVVLGINVILFCISAYKLCSLSKSSEARAFQFTLYLKLFVLMGITWIFEVISFFVQRETYGSSGNYVWLVFDIINIMQGLIIFLVFVCRPAVLVRVCEVLCGVSFAKRWFKAHYLNAEADATNNETTVKHSVI</sequence>
<feature type="transmembrane region" description="Helical" evidence="8">
    <location>
        <begin position="447"/>
        <end position="468"/>
    </location>
</feature>
<keyword evidence="11" id="KW-1185">Reference proteome</keyword>
<accession>A0AAW0TEK9</accession>
<keyword evidence="5" id="KW-0297">G-protein coupled receptor</keyword>
<keyword evidence="5" id="KW-0807">Transducer</keyword>
<feature type="transmembrane region" description="Helical" evidence="8">
    <location>
        <begin position="244"/>
        <end position="266"/>
    </location>
</feature>
<feature type="transmembrane region" description="Helical" evidence="8">
    <location>
        <begin position="372"/>
        <end position="394"/>
    </location>
</feature>
<evidence type="ECO:0000313" key="10">
    <source>
        <dbReference type="EMBL" id="KAK8385718.1"/>
    </source>
</evidence>
<dbReference type="Pfam" id="PF00002">
    <property type="entry name" value="7tm_2"/>
    <property type="match status" value="1"/>
</dbReference>
<feature type="transmembrane region" description="Helical" evidence="8">
    <location>
        <begin position="415"/>
        <end position="435"/>
    </location>
</feature>
<evidence type="ECO:0000313" key="11">
    <source>
        <dbReference type="Proteomes" id="UP001487740"/>
    </source>
</evidence>
<dbReference type="PROSITE" id="PS50261">
    <property type="entry name" value="G_PROTEIN_RECEP_F2_4"/>
    <property type="match status" value="1"/>
</dbReference>
<organism evidence="10 11">
    <name type="scientific">Scylla paramamosain</name>
    <name type="common">Mud crab</name>
    <dbReference type="NCBI Taxonomy" id="85552"/>
    <lineage>
        <taxon>Eukaryota</taxon>
        <taxon>Metazoa</taxon>
        <taxon>Ecdysozoa</taxon>
        <taxon>Arthropoda</taxon>
        <taxon>Crustacea</taxon>
        <taxon>Multicrustacea</taxon>
        <taxon>Malacostraca</taxon>
        <taxon>Eumalacostraca</taxon>
        <taxon>Eucarida</taxon>
        <taxon>Decapoda</taxon>
        <taxon>Pleocyemata</taxon>
        <taxon>Brachyura</taxon>
        <taxon>Eubrachyura</taxon>
        <taxon>Portunoidea</taxon>
        <taxon>Portunidae</taxon>
        <taxon>Portuninae</taxon>
        <taxon>Scylla</taxon>
    </lineage>
</organism>
<feature type="region of interest" description="Disordered" evidence="7">
    <location>
        <begin position="1"/>
        <end position="33"/>
    </location>
</feature>